<dbReference type="InterPro" id="IPR036291">
    <property type="entry name" value="NAD(P)-bd_dom_sf"/>
</dbReference>
<keyword evidence="3" id="KW-1185">Reference proteome</keyword>
<dbReference type="STRING" id="1121003.SAMN03080618_03134"/>
<dbReference type="EMBL" id="FORF01000023">
    <property type="protein sequence ID" value="SFJ49366.1"/>
    <property type="molecule type" value="Genomic_DNA"/>
</dbReference>
<dbReference type="Pfam" id="PF01370">
    <property type="entry name" value="Epimerase"/>
    <property type="match status" value="1"/>
</dbReference>
<name>A0A1I3RVT5_9HYPH</name>
<evidence type="ECO:0000313" key="2">
    <source>
        <dbReference type="EMBL" id="SFJ49366.1"/>
    </source>
</evidence>
<evidence type="ECO:0000313" key="3">
    <source>
        <dbReference type="Proteomes" id="UP000242763"/>
    </source>
</evidence>
<organism evidence="2 3">
    <name type="scientific">Aquamicrobium aerolatum DSM 21857</name>
    <dbReference type="NCBI Taxonomy" id="1121003"/>
    <lineage>
        <taxon>Bacteria</taxon>
        <taxon>Pseudomonadati</taxon>
        <taxon>Pseudomonadota</taxon>
        <taxon>Alphaproteobacteria</taxon>
        <taxon>Hyphomicrobiales</taxon>
        <taxon>Phyllobacteriaceae</taxon>
        <taxon>Aerobium</taxon>
    </lineage>
</organism>
<dbReference type="SUPFAM" id="SSF51735">
    <property type="entry name" value="NAD(P)-binding Rossmann-fold domains"/>
    <property type="match status" value="1"/>
</dbReference>
<dbReference type="RefSeq" id="WP_091524262.1">
    <property type="nucleotide sequence ID" value="NZ_FORF01000023.1"/>
</dbReference>
<dbReference type="InterPro" id="IPR001509">
    <property type="entry name" value="Epimerase_deHydtase"/>
</dbReference>
<reference evidence="3" key="1">
    <citation type="submission" date="2016-10" db="EMBL/GenBank/DDBJ databases">
        <authorList>
            <person name="Varghese N."/>
            <person name="Submissions S."/>
        </authorList>
    </citation>
    <scope>NUCLEOTIDE SEQUENCE [LARGE SCALE GENOMIC DNA]</scope>
    <source>
        <strain evidence="3">DSM 21857</strain>
    </source>
</reference>
<protein>
    <submittedName>
        <fullName evidence="2">UDP-glucose 4-epimerase</fullName>
    </submittedName>
</protein>
<dbReference type="Gene3D" id="3.40.50.720">
    <property type="entry name" value="NAD(P)-binding Rossmann-like Domain"/>
    <property type="match status" value="1"/>
</dbReference>
<accession>A0A1I3RVT5</accession>
<dbReference type="CDD" id="cd05240">
    <property type="entry name" value="UDP_G4E_3_SDR_e"/>
    <property type="match status" value="1"/>
</dbReference>
<gene>
    <name evidence="2" type="ORF">SAMN03080618_03134</name>
</gene>
<evidence type="ECO:0000259" key="1">
    <source>
        <dbReference type="Pfam" id="PF01370"/>
    </source>
</evidence>
<proteinExistence type="predicted"/>
<sequence>MSRILITGAAGLVGQGLLRLLGETQHEVIAGDIREPAFLPVNAAYRPIDVRGDDVAGAVSEFRPDAVVHLASIVSPPKGSTREFEYQVDVVGTQNVLDACIAGGVRRLVVTSSGAAYGYHADNPVPLTEDCPVRGNAEFAYAHHKRLVEEMLAQARATHPSLEQVVLRVGTVLGPQLDNQITALFRKPRILALAGYDSPFVFIWIDDLARIVLRAATEGPAGIYNVAGDGALGSSEIADRLGKKMLRIPAGALRALLALAKPLGVSRYGPEQVRFLQYRPVLDNCRLKAVFGYTPEKSSVEAFVAWKGSVGF</sequence>
<dbReference type="OrthoDB" id="9801056at2"/>
<dbReference type="AlphaFoldDB" id="A0A1I3RVT5"/>
<dbReference type="Proteomes" id="UP000242763">
    <property type="component" value="Unassembled WGS sequence"/>
</dbReference>
<dbReference type="PANTHER" id="PTHR43245">
    <property type="entry name" value="BIFUNCTIONAL POLYMYXIN RESISTANCE PROTEIN ARNA"/>
    <property type="match status" value="1"/>
</dbReference>
<dbReference type="InterPro" id="IPR050177">
    <property type="entry name" value="Lipid_A_modif_metabolic_enz"/>
</dbReference>
<feature type="domain" description="NAD-dependent epimerase/dehydratase" evidence="1">
    <location>
        <begin position="4"/>
        <end position="227"/>
    </location>
</feature>
<dbReference type="PANTHER" id="PTHR43245:SF52">
    <property type="entry name" value="NAD-DEPENDENT EPIMERASE_DEHYDRATASE"/>
    <property type="match status" value="1"/>
</dbReference>